<evidence type="ECO:0000313" key="6">
    <source>
        <dbReference type="EMBL" id="GAI37563.1"/>
    </source>
</evidence>
<gene>
    <name evidence="6" type="ORF">S06H3_38556</name>
</gene>
<dbReference type="EMBL" id="BARV01023509">
    <property type="protein sequence ID" value="GAI37563.1"/>
    <property type="molecule type" value="Genomic_DNA"/>
</dbReference>
<dbReference type="GO" id="GO:0030677">
    <property type="term" value="C:ribonuclease P complex"/>
    <property type="evidence" value="ECO:0007669"/>
    <property type="project" value="TreeGrafter"/>
</dbReference>
<keyword evidence="3" id="KW-0255">Endonuclease</keyword>
<dbReference type="AlphaFoldDB" id="X1N1W8"/>
<evidence type="ECO:0000256" key="1">
    <source>
        <dbReference type="ARBA" id="ARBA00022694"/>
    </source>
</evidence>
<sequence>MRGSWALTKRAQYALVYQQGSTYIDSLIVMKALPNGLNLSRYGFSVTKKVGKAVQRNHLKRLLREIIHLQLVKPGWDIVFVVRREAVTADYHQLEKAVTKLLTQAELITKGDETASAKVN</sequence>
<keyword evidence="1" id="KW-0819">tRNA processing</keyword>
<dbReference type="HAMAP" id="MF_00227">
    <property type="entry name" value="RNase_P"/>
    <property type="match status" value="1"/>
</dbReference>
<evidence type="ECO:0000256" key="2">
    <source>
        <dbReference type="ARBA" id="ARBA00022722"/>
    </source>
</evidence>
<dbReference type="Pfam" id="PF00825">
    <property type="entry name" value="Ribonuclease_P"/>
    <property type="match status" value="1"/>
</dbReference>
<name>X1N1W8_9ZZZZ</name>
<reference evidence="6" key="1">
    <citation type="journal article" date="2014" name="Front. Microbiol.">
        <title>High frequency of phylogenetically diverse reductive dehalogenase-homologous genes in deep subseafloor sedimentary metagenomes.</title>
        <authorList>
            <person name="Kawai M."/>
            <person name="Futagami T."/>
            <person name="Toyoda A."/>
            <person name="Takaki Y."/>
            <person name="Nishi S."/>
            <person name="Hori S."/>
            <person name="Arai W."/>
            <person name="Tsubouchi T."/>
            <person name="Morono Y."/>
            <person name="Uchiyama I."/>
            <person name="Ito T."/>
            <person name="Fujiyama A."/>
            <person name="Inagaki F."/>
            <person name="Takami H."/>
        </authorList>
    </citation>
    <scope>NUCLEOTIDE SEQUENCE</scope>
    <source>
        <strain evidence="6">Expedition CK06-06</strain>
    </source>
</reference>
<keyword evidence="4" id="KW-0378">Hydrolase</keyword>
<organism evidence="6">
    <name type="scientific">marine sediment metagenome</name>
    <dbReference type="NCBI Taxonomy" id="412755"/>
    <lineage>
        <taxon>unclassified sequences</taxon>
        <taxon>metagenomes</taxon>
        <taxon>ecological metagenomes</taxon>
    </lineage>
</organism>
<dbReference type="InterPro" id="IPR000100">
    <property type="entry name" value="RNase_P"/>
</dbReference>
<dbReference type="PANTHER" id="PTHR33992:SF1">
    <property type="entry name" value="RIBONUCLEASE P PROTEIN COMPONENT"/>
    <property type="match status" value="1"/>
</dbReference>
<dbReference type="InterPro" id="IPR020568">
    <property type="entry name" value="Ribosomal_Su5_D2-typ_SF"/>
</dbReference>
<keyword evidence="5" id="KW-0694">RNA-binding</keyword>
<proteinExistence type="inferred from homology"/>
<dbReference type="NCBIfam" id="TIGR00188">
    <property type="entry name" value="rnpA"/>
    <property type="match status" value="1"/>
</dbReference>
<evidence type="ECO:0000256" key="4">
    <source>
        <dbReference type="ARBA" id="ARBA00022801"/>
    </source>
</evidence>
<dbReference type="PANTHER" id="PTHR33992">
    <property type="entry name" value="RIBONUCLEASE P PROTEIN COMPONENT"/>
    <property type="match status" value="1"/>
</dbReference>
<dbReference type="GO" id="GO:0042781">
    <property type="term" value="F:3'-tRNA processing endoribonuclease activity"/>
    <property type="evidence" value="ECO:0007669"/>
    <property type="project" value="TreeGrafter"/>
</dbReference>
<dbReference type="Gene3D" id="3.30.230.10">
    <property type="match status" value="1"/>
</dbReference>
<accession>X1N1W8</accession>
<dbReference type="GO" id="GO:0004526">
    <property type="term" value="F:ribonuclease P activity"/>
    <property type="evidence" value="ECO:0007669"/>
    <property type="project" value="InterPro"/>
</dbReference>
<protein>
    <submittedName>
        <fullName evidence="6">Uncharacterized protein</fullName>
    </submittedName>
</protein>
<evidence type="ECO:0000256" key="3">
    <source>
        <dbReference type="ARBA" id="ARBA00022759"/>
    </source>
</evidence>
<dbReference type="SUPFAM" id="SSF54211">
    <property type="entry name" value="Ribosomal protein S5 domain 2-like"/>
    <property type="match status" value="1"/>
</dbReference>
<dbReference type="InterPro" id="IPR014721">
    <property type="entry name" value="Ribsml_uS5_D2-typ_fold_subgr"/>
</dbReference>
<dbReference type="GO" id="GO:0000049">
    <property type="term" value="F:tRNA binding"/>
    <property type="evidence" value="ECO:0007669"/>
    <property type="project" value="InterPro"/>
</dbReference>
<evidence type="ECO:0000256" key="5">
    <source>
        <dbReference type="ARBA" id="ARBA00022884"/>
    </source>
</evidence>
<keyword evidence="2" id="KW-0540">Nuclease</keyword>
<comment type="caution">
    <text evidence="6">The sequence shown here is derived from an EMBL/GenBank/DDBJ whole genome shotgun (WGS) entry which is preliminary data.</text>
</comment>